<keyword evidence="1" id="KW-0732">Signal</keyword>
<dbReference type="GO" id="GO:0004656">
    <property type="term" value="F:procollagen-proline 4-dioxygenase activity"/>
    <property type="evidence" value="ECO:0007669"/>
    <property type="project" value="InterPro"/>
</dbReference>
<dbReference type="InterPro" id="IPR011990">
    <property type="entry name" value="TPR-like_helical_dom_sf"/>
</dbReference>
<evidence type="ECO:0000259" key="3">
    <source>
        <dbReference type="Pfam" id="PF23558"/>
    </source>
</evidence>
<feature type="domain" description="Prolyl 4-hydroxylase N-terminal" evidence="2">
    <location>
        <begin position="26"/>
        <end position="152"/>
    </location>
</feature>
<dbReference type="EMBL" id="CADEBC010000135">
    <property type="protein sequence ID" value="CAB3223327.1"/>
    <property type="molecule type" value="Genomic_DNA"/>
</dbReference>
<evidence type="ECO:0008006" key="8">
    <source>
        <dbReference type="Google" id="ProtNLM"/>
    </source>
</evidence>
<organism evidence="4 6">
    <name type="scientific">Arctia plantaginis</name>
    <name type="common">Wood tiger moth</name>
    <name type="synonym">Phalaena plantaginis</name>
    <dbReference type="NCBI Taxonomy" id="874455"/>
    <lineage>
        <taxon>Eukaryota</taxon>
        <taxon>Metazoa</taxon>
        <taxon>Ecdysozoa</taxon>
        <taxon>Arthropoda</taxon>
        <taxon>Hexapoda</taxon>
        <taxon>Insecta</taxon>
        <taxon>Pterygota</taxon>
        <taxon>Neoptera</taxon>
        <taxon>Endopterygota</taxon>
        <taxon>Lepidoptera</taxon>
        <taxon>Glossata</taxon>
        <taxon>Ditrysia</taxon>
        <taxon>Noctuoidea</taxon>
        <taxon>Erebidae</taxon>
        <taxon>Arctiinae</taxon>
        <taxon>Arctia</taxon>
    </lineage>
</organism>
<protein>
    <recommendedName>
        <fullName evidence="8">Prolyl 4-hydroxylase alpha-subunit N-terminal domain-containing protein</fullName>
    </recommendedName>
</protein>
<gene>
    <name evidence="5" type="ORF">APLA_LOCUS12209</name>
    <name evidence="4" type="ORF">APLA_LOCUS1580</name>
</gene>
<evidence type="ECO:0000313" key="5">
    <source>
        <dbReference type="EMBL" id="CAB3247914.1"/>
    </source>
</evidence>
<dbReference type="Proteomes" id="UP000494106">
    <property type="component" value="Unassembled WGS sequence"/>
</dbReference>
<accession>A0A8S0YUC4</accession>
<evidence type="ECO:0000256" key="1">
    <source>
        <dbReference type="SAM" id="SignalP"/>
    </source>
</evidence>
<evidence type="ECO:0000313" key="6">
    <source>
        <dbReference type="Proteomes" id="UP000494106"/>
    </source>
</evidence>
<sequence>MLFSTCLAFLIYLGLKVGSDKYSLTSKVEHLLETHQALTEDLESYVKVEENRLSLLKRYSDIFEREHEKAIKDIPKYVGNPINEYTLIRRLTLDMHYIKLYIRDYAQNINRHHKNLKYPSVKDLIDAAKALNNLRNIYNEDIKEIANGKLYGIVYSSPMTSWDCYELGRALYHAEDLTNSITWMFEALRKFKEEKPLVPRYITSIIEYIRVSFDKLGDLKGALQWIREILVLYPSNFRVKQIALDYQNRIGNKKTMWMHTATLNVSEGGTTDIPVLSLSGH</sequence>
<evidence type="ECO:0000313" key="4">
    <source>
        <dbReference type="EMBL" id="CAB3223327.1"/>
    </source>
</evidence>
<keyword evidence="6" id="KW-1185">Reference proteome</keyword>
<dbReference type="OrthoDB" id="420380at2759"/>
<evidence type="ECO:0000259" key="2">
    <source>
        <dbReference type="Pfam" id="PF08336"/>
    </source>
</evidence>
<dbReference type="Gene3D" id="6.10.140.1460">
    <property type="match status" value="1"/>
</dbReference>
<dbReference type="GO" id="GO:0005783">
    <property type="term" value="C:endoplasmic reticulum"/>
    <property type="evidence" value="ECO:0007669"/>
    <property type="project" value="InterPro"/>
</dbReference>
<dbReference type="Gene3D" id="1.25.40.10">
    <property type="entry name" value="Tetratricopeptide repeat domain"/>
    <property type="match status" value="1"/>
</dbReference>
<dbReference type="Pfam" id="PF08336">
    <property type="entry name" value="P4Ha_N"/>
    <property type="match status" value="1"/>
</dbReference>
<proteinExistence type="predicted"/>
<feature type="chain" id="PRO_5036272853" description="Prolyl 4-hydroxylase alpha-subunit N-terminal domain-containing protein" evidence="1">
    <location>
        <begin position="19"/>
        <end position="281"/>
    </location>
</feature>
<name>A0A8S0YUC4_ARCPL</name>
<dbReference type="InterPro" id="IPR013547">
    <property type="entry name" value="P4H_N"/>
</dbReference>
<feature type="signal peptide" evidence="1">
    <location>
        <begin position="1"/>
        <end position="18"/>
    </location>
</feature>
<dbReference type="EMBL" id="CADEBD010000337">
    <property type="protein sequence ID" value="CAB3247914.1"/>
    <property type="molecule type" value="Genomic_DNA"/>
</dbReference>
<evidence type="ECO:0000313" key="7">
    <source>
        <dbReference type="Proteomes" id="UP000494256"/>
    </source>
</evidence>
<reference evidence="6 7" key="1">
    <citation type="submission" date="2020-04" db="EMBL/GenBank/DDBJ databases">
        <authorList>
            <person name="Wallbank WR R."/>
            <person name="Pardo Diaz C."/>
            <person name="Kozak K."/>
            <person name="Martin S."/>
            <person name="Jiggins C."/>
            <person name="Moest M."/>
            <person name="Warren A I."/>
            <person name="Byers J.R.P. K."/>
            <person name="Montejo-Kovacevich G."/>
            <person name="Yen C E."/>
        </authorList>
    </citation>
    <scope>NUCLEOTIDE SEQUENCE [LARGE SCALE GENOMIC DNA]</scope>
</reference>
<dbReference type="InterPro" id="IPR059068">
    <property type="entry name" value="TPR_P4H"/>
</dbReference>
<dbReference type="Pfam" id="PF23558">
    <property type="entry name" value="TPR_P4H"/>
    <property type="match status" value="1"/>
</dbReference>
<dbReference type="AlphaFoldDB" id="A0A8S0YUC4"/>
<comment type="caution">
    <text evidence="4">The sequence shown here is derived from an EMBL/GenBank/DDBJ whole genome shotgun (WGS) entry which is preliminary data.</text>
</comment>
<dbReference type="Proteomes" id="UP000494256">
    <property type="component" value="Unassembled WGS sequence"/>
</dbReference>
<feature type="domain" description="Prolyl 4-hydroxylase peptide-substrate-binding" evidence="3">
    <location>
        <begin position="163"/>
        <end position="244"/>
    </location>
</feature>